<dbReference type="Gene3D" id="3.10.450.60">
    <property type="match status" value="1"/>
</dbReference>
<reference evidence="4 5" key="1">
    <citation type="submission" date="2019-12" db="EMBL/GenBank/DDBJ databases">
        <title>Genomic-based taxomic classification of the family Erythrobacteraceae.</title>
        <authorList>
            <person name="Xu L."/>
        </authorList>
    </citation>
    <scope>NUCLEOTIDE SEQUENCE [LARGE SCALE GENOMIC DNA]</scope>
    <source>
        <strain evidence="4 5">DSM 16225</strain>
    </source>
</reference>
<accession>A0A844XXR2</accession>
<keyword evidence="1" id="KW-0479">Metal-binding</keyword>
<dbReference type="PRINTS" id="PR00087">
    <property type="entry name" value="LIPOXYGENASE"/>
</dbReference>
<comment type="caution">
    <text evidence="4">The sequence shown here is derived from an EMBL/GenBank/DDBJ whole genome shotgun (WGS) entry which is preliminary data.</text>
</comment>
<keyword evidence="2" id="KW-0560">Oxidoreductase</keyword>
<dbReference type="InterPro" id="IPR013819">
    <property type="entry name" value="LipOase_C"/>
</dbReference>
<name>A0A844XXR2_9SPHN</name>
<dbReference type="InterPro" id="IPR036226">
    <property type="entry name" value="LipOase_C_sf"/>
</dbReference>
<dbReference type="PROSITE" id="PS51393">
    <property type="entry name" value="LIPOXYGENASE_3"/>
    <property type="match status" value="1"/>
</dbReference>
<sequence length="630" mass="69318">MGDTATLPQHDPDQQKRSADLAVAQARYAISYDIVPGIPMVAQVPEEATPSKEWTLRTLIPLKNILANVVANRCIEEEHNIESAFEKQVAKGLTFSSLIKGFGAGIEQVGELLDHLGEDASHSLMKKVLRGQHITGHHDATARSPWMSPLTPHGRPKSIQCYDDLYREVERPPVMELWQDDNWFAQMRVAGQNPMLIKGIDALPAKFPVTEGHYSVNAEAGDTLAAALKEGRLFLLDYELIGDTVEDNTNPILGERKYTPAPIALFAVPPTGGSLRPVAIQVGQDPANFSISIPADGWAWQKAKTAVQVADANYHELVCHLGQTHLIMEAAALATKRNLSVRHPLYKLLMPHFEGTLAINNSAAHSMLAPGGVIDLSFGGTLESMIRLAGRAVSEYDFHAAMPPADFARRKIGPEGRLVDYPYRDDALRLWDAIGDWARSYVDYYYRSDADVAADDELGAWSRTLSSPLSEGGIGGFTPITNHADLRKALAMIMFTASAQHAAVNFTQWADMSYSPALAGALWAEWKEGDATEQDWLDLLPPLQFGELQAEFLSLLGGVHHTHLGEYKSNSFPYSDMITEPEIVEGALAVFQARLKEIEIQITRENRDLVTRSAPYVYLLPSKVPASINI</sequence>
<feature type="domain" description="Lipoxygenase" evidence="3">
    <location>
        <begin position="178"/>
        <end position="630"/>
    </location>
</feature>
<dbReference type="Proteomes" id="UP000444185">
    <property type="component" value="Unassembled WGS sequence"/>
</dbReference>
<proteinExistence type="predicted"/>
<gene>
    <name evidence="4" type="ORF">GRI42_00135</name>
</gene>
<organism evidence="4 5">
    <name type="scientific">Qipengyuania gaetbuli</name>
    <dbReference type="NCBI Taxonomy" id="266952"/>
    <lineage>
        <taxon>Bacteria</taxon>
        <taxon>Pseudomonadati</taxon>
        <taxon>Pseudomonadota</taxon>
        <taxon>Alphaproteobacteria</taxon>
        <taxon>Sphingomonadales</taxon>
        <taxon>Erythrobacteraceae</taxon>
        <taxon>Qipengyuania</taxon>
    </lineage>
</organism>
<dbReference type="Pfam" id="PF00305">
    <property type="entry name" value="Lipoxygenase"/>
    <property type="match status" value="1"/>
</dbReference>
<keyword evidence="5" id="KW-1185">Reference proteome</keyword>
<dbReference type="RefSeq" id="WP_160606057.1">
    <property type="nucleotide sequence ID" value="NZ_WTYF01000002.1"/>
</dbReference>
<dbReference type="Gene3D" id="1.20.245.10">
    <property type="entry name" value="Lipoxygenase-1, Domain 5"/>
    <property type="match status" value="1"/>
</dbReference>
<evidence type="ECO:0000259" key="3">
    <source>
        <dbReference type="PROSITE" id="PS51393"/>
    </source>
</evidence>
<dbReference type="InterPro" id="IPR000907">
    <property type="entry name" value="LipOase"/>
</dbReference>
<dbReference type="OrthoDB" id="5912511at2"/>
<dbReference type="PANTHER" id="PTHR11771">
    <property type="entry name" value="LIPOXYGENASE"/>
    <property type="match status" value="1"/>
</dbReference>
<evidence type="ECO:0000313" key="5">
    <source>
        <dbReference type="Proteomes" id="UP000444185"/>
    </source>
</evidence>
<evidence type="ECO:0000256" key="2">
    <source>
        <dbReference type="ARBA" id="ARBA00023002"/>
    </source>
</evidence>
<evidence type="ECO:0000313" key="4">
    <source>
        <dbReference type="EMBL" id="MXO49712.1"/>
    </source>
</evidence>
<dbReference type="GO" id="GO:0046872">
    <property type="term" value="F:metal ion binding"/>
    <property type="evidence" value="ECO:0007669"/>
    <property type="project" value="UniProtKB-KW"/>
</dbReference>
<dbReference type="SUPFAM" id="SSF48484">
    <property type="entry name" value="Lipoxigenase"/>
    <property type="match status" value="1"/>
</dbReference>
<dbReference type="AlphaFoldDB" id="A0A844XXR2"/>
<protein>
    <submittedName>
        <fullName evidence="4">Lipoxygenase</fullName>
    </submittedName>
</protein>
<dbReference type="EMBL" id="WTYF01000002">
    <property type="protein sequence ID" value="MXO49712.1"/>
    <property type="molecule type" value="Genomic_DNA"/>
</dbReference>
<dbReference type="GO" id="GO:0016702">
    <property type="term" value="F:oxidoreductase activity, acting on single donors with incorporation of molecular oxygen, incorporation of two atoms of oxygen"/>
    <property type="evidence" value="ECO:0007669"/>
    <property type="project" value="InterPro"/>
</dbReference>
<evidence type="ECO:0000256" key="1">
    <source>
        <dbReference type="ARBA" id="ARBA00022723"/>
    </source>
</evidence>
<dbReference type="GO" id="GO:0034440">
    <property type="term" value="P:lipid oxidation"/>
    <property type="evidence" value="ECO:0007669"/>
    <property type="project" value="InterPro"/>
</dbReference>